<evidence type="ECO:0000313" key="2">
    <source>
        <dbReference type="EMBL" id="KTB40460.1"/>
    </source>
</evidence>
<dbReference type="AlphaFoldDB" id="A0A0W0FVY5"/>
<evidence type="ECO:0000313" key="3">
    <source>
        <dbReference type="Proteomes" id="UP000054988"/>
    </source>
</evidence>
<reference evidence="2 3" key="1">
    <citation type="submission" date="2015-12" db="EMBL/GenBank/DDBJ databases">
        <title>Draft genome sequence of Moniliophthora roreri, the causal agent of frosty pod rot of cacao.</title>
        <authorList>
            <person name="Aime M.C."/>
            <person name="Diaz-Valderrama J.R."/>
            <person name="Kijpornyongpan T."/>
            <person name="Phillips-Mora W."/>
        </authorList>
    </citation>
    <scope>NUCLEOTIDE SEQUENCE [LARGE SCALE GENOMIC DNA]</scope>
    <source>
        <strain evidence="2 3">MCA 2952</strain>
    </source>
</reference>
<organism evidence="2 3">
    <name type="scientific">Moniliophthora roreri</name>
    <name type="common">Frosty pod rot fungus</name>
    <name type="synonym">Monilia roreri</name>
    <dbReference type="NCBI Taxonomy" id="221103"/>
    <lineage>
        <taxon>Eukaryota</taxon>
        <taxon>Fungi</taxon>
        <taxon>Dikarya</taxon>
        <taxon>Basidiomycota</taxon>
        <taxon>Agaricomycotina</taxon>
        <taxon>Agaricomycetes</taxon>
        <taxon>Agaricomycetidae</taxon>
        <taxon>Agaricales</taxon>
        <taxon>Marasmiineae</taxon>
        <taxon>Marasmiaceae</taxon>
        <taxon>Moniliophthora</taxon>
    </lineage>
</organism>
<comment type="caution">
    <text evidence="2">The sequence shown here is derived from an EMBL/GenBank/DDBJ whole genome shotgun (WGS) entry which is preliminary data.</text>
</comment>
<proteinExistence type="predicted"/>
<protein>
    <submittedName>
        <fullName evidence="2">Uncharacterized protein</fullName>
    </submittedName>
</protein>
<dbReference type="EMBL" id="LATX01001580">
    <property type="protein sequence ID" value="KTB40460.1"/>
    <property type="molecule type" value="Genomic_DNA"/>
</dbReference>
<name>A0A0W0FVY5_MONRR</name>
<sequence length="272" mass="30250">MVKAEAIHLALHATNQATRDQQSEAEIDRQKAEDVYKAAEENTQQAFECLNESAKALNISLANIQLLFSTSTENDSSQGSLPPTPRTPSRSHTSITVITPGHSPVPCTPGGSIRSTSVVPEEELLLGCKSTRYVVYLREGKCDGIFLCWRDLLLCQLQGAASVVENYQPAVYKGFKNSSLAESYYAECKRDGVLDVLKEEPSAPKHPFFYIVTRGVQPRVYNNRLQLMLKGLQWRRGLVTTFKGPKHEADALFQEWLKDGYVERLAVATSTL</sequence>
<accession>A0A0W0FVY5</accession>
<dbReference type="Proteomes" id="UP000054988">
    <property type="component" value="Unassembled WGS sequence"/>
</dbReference>
<evidence type="ECO:0000256" key="1">
    <source>
        <dbReference type="SAM" id="MobiDB-lite"/>
    </source>
</evidence>
<feature type="compositionally biased region" description="Low complexity" evidence="1">
    <location>
        <begin position="87"/>
        <end position="96"/>
    </location>
</feature>
<feature type="region of interest" description="Disordered" evidence="1">
    <location>
        <begin position="72"/>
        <end position="101"/>
    </location>
</feature>
<gene>
    <name evidence="2" type="ORF">WG66_6961</name>
</gene>